<gene>
    <name evidence="1" type="primary">73</name>
    <name evidence="1" type="ORF">SEA_JUMBO_73</name>
</gene>
<proteinExistence type="predicted"/>
<dbReference type="EMBL" id="KX557281">
    <property type="protein sequence ID" value="AOE44581.1"/>
    <property type="molecule type" value="Genomic_DNA"/>
</dbReference>
<dbReference type="Proteomes" id="UP000203357">
    <property type="component" value="Segment"/>
</dbReference>
<evidence type="ECO:0000313" key="2">
    <source>
        <dbReference type="Proteomes" id="UP000203357"/>
    </source>
</evidence>
<protein>
    <submittedName>
        <fullName evidence="1">Uncharacterized protein</fullName>
    </submittedName>
</protein>
<organism evidence="1 2">
    <name type="scientific">Gordonia phage Jumbo</name>
    <dbReference type="NCBI Taxonomy" id="1887650"/>
    <lineage>
        <taxon>Viruses</taxon>
        <taxon>Duplodnaviria</taxon>
        <taxon>Heunggongvirae</taxon>
        <taxon>Uroviricota</taxon>
        <taxon>Caudoviricetes</taxon>
        <taxon>Gorjumvirus</taxon>
        <taxon>Gorjumvirus jumbo</taxon>
    </lineage>
</organism>
<accession>A0A1B3B0R1</accession>
<sequence length="135" mass="16160">MSIRTGIFTKTKHWYWRFLDSNTLDLRWKIIKKALTMRDDPDGFKSATEKLSFMLDIRFFEYSCRVAEYSGRMEGLSKARVHVRCAHEIDGLKDEQKRMDFILRCLNTECISIEEISLAREREDFINRRGMYTDD</sequence>
<dbReference type="RefSeq" id="YP_009291038.1">
    <property type="nucleotide sequence ID" value="NC_031109.1"/>
</dbReference>
<name>A0A1B3B0R1_9CAUD</name>
<reference evidence="2" key="1">
    <citation type="submission" date="2016-07" db="EMBL/GenBank/DDBJ databases">
        <authorList>
            <person name="Florea S."/>
            <person name="Webb J.S."/>
            <person name="Jaromczyk J."/>
            <person name="Schardl C.L."/>
        </authorList>
    </citation>
    <scope>NUCLEOTIDE SEQUENCE [LARGE SCALE GENOMIC DNA]</scope>
</reference>
<evidence type="ECO:0000313" key="1">
    <source>
        <dbReference type="EMBL" id="AOE44581.1"/>
    </source>
</evidence>
<dbReference type="GeneID" id="29067963"/>
<keyword evidence="2" id="KW-1185">Reference proteome</keyword>
<dbReference type="KEGG" id="vg:29067963"/>